<evidence type="ECO:0000256" key="9">
    <source>
        <dbReference type="RuleBase" id="RU004474"/>
    </source>
</evidence>
<dbReference type="GO" id="GO:0004146">
    <property type="term" value="F:dihydrofolate reductase activity"/>
    <property type="evidence" value="ECO:0007669"/>
    <property type="project" value="UniProtKB-EC"/>
</dbReference>
<feature type="domain" description="DHFR" evidence="10">
    <location>
        <begin position="1"/>
        <end position="155"/>
    </location>
</feature>
<evidence type="ECO:0000256" key="3">
    <source>
        <dbReference type="ARBA" id="ARBA00012856"/>
    </source>
</evidence>
<dbReference type="GO" id="GO:0046655">
    <property type="term" value="P:folic acid metabolic process"/>
    <property type="evidence" value="ECO:0007669"/>
    <property type="project" value="TreeGrafter"/>
</dbReference>
<name>A0AA41X5A8_9BACI</name>
<keyword evidence="4 8" id="KW-0554">One-carbon metabolism</keyword>
<evidence type="ECO:0000256" key="2">
    <source>
        <dbReference type="ARBA" id="ARBA00009539"/>
    </source>
</evidence>
<evidence type="ECO:0000256" key="6">
    <source>
        <dbReference type="ARBA" id="ARBA00023002"/>
    </source>
</evidence>
<dbReference type="EMBL" id="JANCLT010000004">
    <property type="protein sequence ID" value="MCP8968962.1"/>
    <property type="molecule type" value="Genomic_DNA"/>
</dbReference>
<evidence type="ECO:0000256" key="4">
    <source>
        <dbReference type="ARBA" id="ARBA00022563"/>
    </source>
</evidence>
<reference evidence="11" key="1">
    <citation type="submission" date="2022-07" db="EMBL/GenBank/DDBJ databases">
        <authorList>
            <person name="Li W.-J."/>
            <person name="Deng Q.-Q."/>
        </authorList>
    </citation>
    <scope>NUCLEOTIDE SEQUENCE</scope>
    <source>
        <strain evidence="11">SYSU M60031</strain>
    </source>
</reference>
<keyword evidence="5 8" id="KW-0521">NADP</keyword>
<keyword evidence="6 8" id="KW-0560">Oxidoreductase</keyword>
<dbReference type="RefSeq" id="WP_254758868.1">
    <property type="nucleotide sequence ID" value="NZ_JANCLT010000004.1"/>
</dbReference>
<protein>
    <recommendedName>
        <fullName evidence="3 8">Dihydrofolate reductase</fullName>
        <ecNumber evidence="3 8">1.5.1.3</ecNumber>
    </recommendedName>
</protein>
<sequence length="156" mass="17726">MISMIAAMDENNLIGRNNALPWHLPADLAHFKRVTTGHTIVMGRNTFASIGRPLPNRRNMVLTRDPAFQAEGCEVIHSLQDIPQEEEVFIIGGAKVYEQAISFADRLYITRIHETFSGDTYFPAIDSAEWELVSCEAGQTDERNVYAHDFLLYKRK</sequence>
<dbReference type="FunFam" id="3.40.430.10:FF:000001">
    <property type="entry name" value="Dihydrofolate reductase"/>
    <property type="match status" value="1"/>
</dbReference>
<dbReference type="InterPro" id="IPR001796">
    <property type="entry name" value="DHFR_dom"/>
</dbReference>
<dbReference type="AlphaFoldDB" id="A0AA41X5A8"/>
<comment type="pathway">
    <text evidence="1 8">Cofactor biosynthesis; tetrahydrofolate biosynthesis; 5,6,7,8-tetrahydrofolate from 7,8-dihydrofolate: step 1/1.</text>
</comment>
<keyword evidence="12" id="KW-1185">Reference proteome</keyword>
<dbReference type="PROSITE" id="PS00075">
    <property type="entry name" value="DHFR_1"/>
    <property type="match status" value="1"/>
</dbReference>
<accession>A0AA41X5A8</accession>
<dbReference type="CDD" id="cd00209">
    <property type="entry name" value="DHFR"/>
    <property type="match status" value="1"/>
</dbReference>
<evidence type="ECO:0000313" key="12">
    <source>
        <dbReference type="Proteomes" id="UP001156102"/>
    </source>
</evidence>
<evidence type="ECO:0000259" key="10">
    <source>
        <dbReference type="PROSITE" id="PS51330"/>
    </source>
</evidence>
<dbReference type="InterPro" id="IPR024072">
    <property type="entry name" value="DHFR-like_dom_sf"/>
</dbReference>
<evidence type="ECO:0000256" key="8">
    <source>
        <dbReference type="PIRNR" id="PIRNR000194"/>
    </source>
</evidence>
<evidence type="ECO:0000313" key="11">
    <source>
        <dbReference type="EMBL" id="MCP8968962.1"/>
    </source>
</evidence>
<dbReference type="PIRSF" id="PIRSF000194">
    <property type="entry name" value="DHFR"/>
    <property type="match status" value="1"/>
</dbReference>
<dbReference type="GO" id="GO:0005829">
    <property type="term" value="C:cytosol"/>
    <property type="evidence" value="ECO:0007669"/>
    <property type="project" value="TreeGrafter"/>
</dbReference>
<dbReference type="PANTHER" id="PTHR48069:SF3">
    <property type="entry name" value="DIHYDROFOLATE REDUCTASE"/>
    <property type="match status" value="1"/>
</dbReference>
<comment type="catalytic activity">
    <reaction evidence="8">
        <text>(6S)-5,6,7,8-tetrahydrofolate + NADP(+) = 7,8-dihydrofolate + NADPH + H(+)</text>
        <dbReference type="Rhea" id="RHEA:15009"/>
        <dbReference type="ChEBI" id="CHEBI:15378"/>
        <dbReference type="ChEBI" id="CHEBI:57451"/>
        <dbReference type="ChEBI" id="CHEBI:57453"/>
        <dbReference type="ChEBI" id="CHEBI:57783"/>
        <dbReference type="ChEBI" id="CHEBI:58349"/>
        <dbReference type="EC" id="1.5.1.3"/>
    </reaction>
</comment>
<evidence type="ECO:0000256" key="1">
    <source>
        <dbReference type="ARBA" id="ARBA00004903"/>
    </source>
</evidence>
<comment type="caution">
    <text evidence="11">The sequence shown here is derived from an EMBL/GenBank/DDBJ whole genome shotgun (WGS) entry which is preliminary data.</text>
</comment>
<dbReference type="PROSITE" id="PS51330">
    <property type="entry name" value="DHFR_2"/>
    <property type="match status" value="1"/>
</dbReference>
<dbReference type="InterPro" id="IPR017925">
    <property type="entry name" value="DHFR_CS"/>
</dbReference>
<dbReference type="Gene3D" id="3.40.430.10">
    <property type="entry name" value="Dihydrofolate Reductase, subunit A"/>
    <property type="match status" value="1"/>
</dbReference>
<dbReference type="GO" id="GO:0046654">
    <property type="term" value="P:tetrahydrofolate biosynthetic process"/>
    <property type="evidence" value="ECO:0007669"/>
    <property type="project" value="InterPro"/>
</dbReference>
<dbReference type="Proteomes" id="UP001156102">
    <property type="component" value="Unassembled WGS sequence"/>
</dbReference>
<dbReference type="SUPFAM" id="SSF53597">
    <property type="entry name" value="Dihydrofolate reductase-like"/>
    <property type="match status" value="1"/>
</dbReference>
<evidence type="ECO:0000256" key="5">
    <source>
        <dbReference type="ARBA" id="ARBA00022857"/>
    </source>
</evidence>
<dbReference type="PANTHER" id="PTHR48069">
    <property type="entry name" value="DIHYDROFOLATE REDUCTASE"/>
    <property type="match status" value="1"/>
</dbReference>
<gene>
    <name evidence="11" type="ORF">NK662_10475</name>
</gene>
<comment type="function">
    <text evidence="7 8">Key enzyme in folate metabolism. Catalyzes an essential reaction for de novo glycine and purine synthesis, and for DNA precursor synthesis.</text>
</comment>
<proteinExistence type="inferred from homology"/>
<dbReference type="PRINTS" id="PR00070">
    <property type="entry name" value="DHFR"/>
</dbReference>
<comment type="similarity">
    <text evidence="2 8 9">Belongs to the dihydrofolate reductase family.</text>
</comment>
<dbReference type="EC" id="1.5.1.3" evidence="3 8"/>
<dbReference type="GO" id="GO:0006730">
    <property type="term" value="P:one-carbon metabolic process"/>
    <property type="evidence" value="ECO:0007669"/>
    <property type="project" value="UniProtKB-KW"/>
</dbReference>
<dbReference type="GO" id="GO:0070401">
    <property type="term" value="F:NADP+ binding"/>
    <property type="evidence" value="ECO:0007669"/>
    <property type="project" value="UniProtKB-ARBA"/>
</dbReference>
<dbReference type="GO" id="GO:0046452">
    <property type="term" value="P:dihydrofolate metabolic process"/>
    <property type="evidence" value="ECO:0007669"/>
    <property type="project" value="TreeGrafter"/>
</dbReference>
<dbReference type="InterPro" id="IPR012259">
    <property type="entry name" value="DHFR"/>
</dbReference>
<evidence type="ECO:0000256" key="7">
    <source>
        <dbReference type="ARBA" id="ARBA00025067"/>
    </source>
</evidence>
<dbReference type="Pfam" id="PF00186">
    <property type="entry name" value="DHFR_1"/>
    <property type="match status" value="1"/>
</dbReference>
<organism evidence="11 12">
    <name type="scientific">Ectobacillus ponti</name>
    <dbReference type="NCBI Taxonomy" id="2961894"/>
    <lineage>
        <taxon>Bacteria</taxon>
        <taxon>Bacillati</taxon>
        <taxon>Bacillota</taxon>
        <taxon>Bacilli</taxon>
        <taxon>Bacillales</taxon>
        <taxon>Bacillaceae</taxon>
        <taxon>Ectobacillus</taxon>
    </lineage>
</organism>